<feature type="region of interest" description="Disordered" evidence="5">
    <location>
        <begin position="228"/>
        <end position="267"/>
    </location>
</feature>
<dbReference type="PROSITE" id="PS50893">
    <property type="entry name" value="ABC_TRANSPORTER_2"/>
    <property type="match status" value="1"/>
</dbReference>
<feature type="domain" description="ABC transporter" evidence="6">
    <location>
        <begin position="10"/>
        <end position="244"/>
    </location>
</feature>
<sequence length="267" mass="28145">MLNPAGTAVVEARDVTVALGGRPVLRGNDLVVRHGEFVALMGANGSGKSTLVRALTGLRPLTQGSVLLFGTPLHDFKERHRVGFVPQRGTAAGGVPSSVREVVASGRLTRRPLLRPAGKADRAAIDDALEVVGLTGMAGEGVSTLSGGQQQRVLIARALAGEPELFFLDEPTAGVDLPNQLALADALRTLSERGATIVLVAHELGPLEPLVDRAVVMRDGRIAYDGPPLAHEDVHGHHHPVAGSHDHVPHVGSPFDTMSLDPREDRR</sequence>
<dbReference type="PANTHER" id="PTHR42734">
    <property type="entry name" value="METAL TRANSPORT SYSTEM ATP-BINDING PROTEIN TM_0124-RELATED"/>
    <property type="match status" value="1"/>
</dbReference>
<evidence type="ECO:0000313" key="7">
    <source>
        <dbReference type="EMBL" id="CAB4924577.1"/>
    </source>
</evidence>
<dbReference type="InterPro" id="IPR050153">
    <property type="entry name" value="Metal_Ion_Import_ABC"/>
</dbReference>
<dbReference type="InterPro" id="IPR027417">
    <property type="entry name" value="P-loop_NTPase"/>
</dbReference>
<reference evidence="7" key="1">
    <citation type="submission" date="2020-05" db="EMBL/GenBank/DDBJ databases">
        <authorList>
            <person name="Chiriac C."/>
            <person name="Salcher M."/>
            <person name="Ghai R."/>
            <person name="Kavagutti S V."/>
        </authorList>
    </citation>
    <scope>NUCLEOTIDE SEQUENCE</scope>
</reference>
<evidence type="ECO:0000256" key="5">
    <source>
        <dbReference type="SAM" id="MobiDB-lite"/>
    </source>
</evidence>
<keyword evidence="4" id="KW-0067">ATP-binding</keyword>
<dbReference type="GO" id="GO:0016887">
    <property type="term" value="F:ATP hydrolysis activity"/>
    <property type="evidence" value="ECO:0007669"/>
    <property type="project" value="InterPro"/>
</dbReference>
<dbReference type="GO" id="GO:0005524">
    <property type="term" value="F:ATP binding"/>
    <property type="evidence" value="ECO:0007669"/>
    <property type="project" value="UniProtKB-KW"/>
</dbReference>
<dbReference type="Gene3D" id="3.40.50.300">
    <property type="entry name" value="P-loop containing nucleotide triphosphate hydrolases"/>
    <property type="match status" value="1"/>
</dbReference>
<name>A0A6J7I1P0_9ZZZZ</name>
<keyword evidence="3" id="KW-0547">Nucleotide-binding</keyword>
<protein>
    <submittedName>
        <fullName evidence="7">Unannotated protein</fullName>
    </submittedName>
</protein>
<proteinExistence type="inferred from homology"/>
<organism evidence="7">
    <name type="scientific">freshwater metagenome</name>
    <dbReference type="NCBI Taxonomy" id="449393"/>
    <lineage>
        <taxon>unclassified sequences</taxon>
        <taxon>metagenomes</taxon>
        <taxon>ecological metagenomes</taxon>
    </lineage>
</organism>
<evidence type="ECO:0000256" key="2">
    <source>
        <dbReference type="ARBA" id="ARBA00022448"/>
    </source>
</evidence>
<dbReference type="SMART" id="SM00382">
    <property type="entry name" value="AAA"/>
    <property type="match status" value="1"/>
</dbReference>
<evidence type="ECO:0000256" key="1">
    <source>
        <dbReference type="ARBA" id="ARBA00005417"/>
    </source>
</evidence>
<dbReference type="CDD" id="cd03235">
    <property type="entry name" value="ABC_Metallic_Cations"/>
    <property type="match status" value="1"/>
</dbReference>
<evidence type="ECO:0000259" key="6">
    <source>
        <dbReference type="PROSITE" id="PS50893"/>
    </source>
</evidence>
<dbReference type="InterPro" id="IPR003593">
    <property type="entry name" value="AAA+_ATPase"/>
</dbReference>
<dbReference type="InterPro" id="IPR017871">
    <property type="entry name" value="ABC_transporter-like_CS"/>
</dbReference>
<dbReference type="EMBL" id="CAFBMW010000005">
    <property type="protein sequence ID" value="CAB4924577.1"/>
    <property type="molecule type" value="Genomic_DNA"/>
</dbReference>
<accession>A0A6J7I1P0</accession>
<comment type="similarity">
    <text evidence="1">Belongs to the ABC transporter superfamily.</text>
</comment>
<dbReference type="Pfam" id="PF00005">
    <property type="entry name" value="ABC_tran"/>
    <property type="match status" value="1"/>
</dbReference>
<evidence type="ECO:0000256" key="4">
    <source>
        <dbReference type="ARBA" id="ARBA00022840"/>
    </source>
</evidence>
<dbReference type="AlphaFoldDB" id="A0A6J7I1P0"/>
<dbReference type="InterPro" id="IPR003439">
    <property type="entry name" value="ABC_transporter-like_ATP-bd"/>
</dbReference>
<evidence type="ECO:0000256" key="3">
    <source>
        <dbReference type="ARBA" id="ARBA00022741"/>
    </source>
</evidence>
<gene>
    <name evidence="7" type="ORF">UFOPK3662_00833</name>
</gene>
<dbReference type="SUPFAM" id="SSF52540">
    <property type="entry name" value="P-loop containing nucleoside triphosphate hydrolases"/>
    <property type="match status" value="1"/>
</dbReference>
<keyword evidence="2" id="KW-0813">Transport</keyword>
<dbReference type="PANTHER" id="PTHR42734:SF5">
    <property type="entry name" value="IRON TRANSPORT SYSTEM ATP-BINDING PROTEIN HI_0361-RELATED"/>
    <property type="match status" value="1"/>
</dbReference>
<dbReference type="PROSITE" id="PS00211">
    <property type="entry name" value="ABC_TRANSPORTER_1"/>
    <property type="match status" value="1"/>
</dbReference>